<comment type="function">
    <text evidence="1">Dirigent proteins impart stereoselectivity on the phenoxy radical-coupling reaction, yielding optically active lignans from two molecules of coniferyl alcohol in the biosynthesis of lignans, flavonolignans, and alkaloids and thus plays a central role in plant secondary metabolism.</text>
</comment>
<dbReference type="PANTHER" id="PTHR21495">
    <property type="entry name" value="NUCLEOPORIN-RELATED"/>
    <property type="match status" value="1"/>
</dbReference>
<reference evidence="3" key="1">
    <citation type="submission" date="2013-01" db="EMBL/GenBank/DDBJ databases">
        <title>Draft Genome Sequence of a Mulberry Tree, Morus notabilis C.K. Schneid.</title>
        <authorList>
            <person name="He N."/>
            <person name="Zhao S."/>
        </authorList>
    </citation>
    <scope>NUCLEOTIDE SEQUENCE</scope>
</reference>
<gene>
    <name evidence="2" type="ORF">L484_007311</name>
</gene>
<keyword evidence="3" id="KW-1185">Reference proteome</keyword>
<keyword evidence="1" id="KW-0052">Apoplast</keyword>
<evidence type="ECO:0000256" key="1">
    <source>
        <dbReference type="RuleBase" id="RU363099"/>
    </source>
</evidence>
<keyword evidence="1" id="KW-0964">Secreted</keyword>
<evidence type="ECO:0000313" key="3">
    <source>
        <dbReference type="Proteomes" id="UP000030645"/>
    </source>
</evidence>
<dbReference type="AlphaFoldDB" id="W9RMI7"/>
<dbReference type="OrthoDB" id="1864232at2759"/>
<comment type="subcellular location">
    <subcellularLocation>
        <location evidence="1">Secreted</location>
        <location evidence="1">Extracellular space</location>
        <location evidence="1">Apoplast</location>
    </subcellularLocation>
</comment>
<dbReference type="EMBL" id="KE344921">
    <property type="protein sequence ID" value="EXB86888.1"/>
    <property type="molecule type" value="Genomic_DNA"/>
</dbReference>
<dbReference type="KEGG" id="mnt:21390716"/>
<evidence type="ECO:0000313" key="2">
    <source>
        <dbReference type="EMBL" id="EXB86888.1"/>
    </source>
</evidence>
<organism evidence="2 3">
    <name type="scientific">Morus notabilis</name>
    <dbReference type="NCBI Taxonomy" id="981085"/>
    <lineage>
        <taxon>Eukaryota</taxon>
        <taxon>Viridiplantae</taxon>
        <taxon>Streptophyta</taxon>
        <taxon>Embryophyta</taxon>
        <taxon>Tracheophyta</taxon>
        <taxon>Spermatophyta</taxon>
        <taxon>Magnoliopsida</taxon>
        <taxon>eudicotyledons</taxon>
        <taxon>Gunneridae</taxon>
        <taxon>Pentapetalae</taxon>
        <taxon>rosids</taxon>
        <taxon>fabids</taxon>
        <taxon>Rosales</taxon>
        <taxon>Moraceae</taxon>
        <taxon>Moreae</taxon>
        <taxon>Morus</taxon>
    </lineage>
</organism>
<sequence>MMMDDPSTVGPERSSKKVGKVQGICVSASQSDVGILMVHNYICTEGKYNGSIPNILVRNAALSDLKEMSIVGRNGLFRFAGEYAQARTHKFDAKTLDAVVEYNIYVIHY</sequence>
<comment type="subunit">
    <text evidence="1">Homodimer.</text>
</comment>
<comment type="similarity">
    <text evidence="1">Belongs to the plant dirigent protein family.</text>
</comment>
<dbReference type="GO" id="GO:0048046">
    <property type="term" value="C:apoplast"/>
    <property type="evidence" value="ECO:0007669"/>
    <property type="project" value="UniProtKB-SubCell"/>
</dbReference>
<protein>
    <recommendedName>
        <fullName evidence="1">Dirigent protein</fullName>
    </recommendedName>
</protein>
<dbReference type="InterPro" id="IPR004265">
    <property type="entry name" value="Dirigent"/>
</dbReference>
<dbReference type="eggNOG" id="ENOG502RXST">
    <property type="taxonomic scope" value="Eukaryota"/>
</dbReference>
<dbReference type="Proteomes" id="UP000030645">
    <property type="component" value="Unassembled WGS sequence"/>
</dbReference>
<name>W9RMI7_9ROSA</name>
<dbReference type="STRING" id="981085.W9RMI7"/>
<accession>W9RMI7</accession>
<proteinExistence type="inferred from homology"/>
<dbReference type="Pfam" id="PF03018">
    <property type="entry name" value="Dirigent"/>
    <property type="match status" value="1"/>
</dbReference>